<keyword evidence="2" id="KW-1185">Reference proteome</keyword>
<dbReference type="InterPro" id="IPR036815">
    <property type="entry name" value="14-3-3_dom_sf"/>
</dbReference>
<gene>
    <name evidence="1" type="ORF">OIU79_000698</name>
</gene>
<sequence length="94" mass="10913">MQNWLPLTQSVSDWLLTSQCFTTRFSTLQIVLAILPNRLLTRQLLSWIHWVRSHTKDSTLIMQLLRDNLTLWTSDMQDDAADEIKEAAPKTGDE</sequence>
<accession>A0A9Q0V3W9</accession>
<organism evidence="1 2">
    <name type="scientific">Salix purpurea</name>
    <name type="common">Purple osier willow</name>
    <dbReference type="NCBI Taxonomy" id="77065"/>
    <lineage>
        <taxon>Eukaryota</taxon>
        <taxon>Viridiplantae</taxon>
        <taxon>Streptophyta</taxon>
        <taxon>Embryophyta</taxon>
        <taxon>Tracheophyta</taxon>
        <taxon>Spermatophyta</taxon>
        <taxon>Magnoliopsida</taxon>
        <taxon>eudicotyledons</taxon>
        <taxon>Gunneridae</taxon>
        <taxon>Pentapetalae</taxon>
        <taxon>rosids</taxon>
        <taxon>fabids</taxon>
        <taxon>Malpighiales</taxon>
        <taxon>Salicaceae</taxon>
        <taxon>Saliceae</taxon>
        <taxon>Salix</taxon>
    </lineage>
</organism>
<dbReference type="EMBL" id="JAPFFK010000010">
    <property type="protein sequence ID" value="KAJ6740635.1"/>
    <property type="molecule type" value="Genomic_DNA"/>
</dbReference>
<protein>
    <submittedName>
        <fullName evidence="1">Uncharacterized protein</fullName>
    </submittedName>
</protein>
<evidence type="ECO:0000313" key="2">
    <source>
        <dbReference type="Proteomes" id="UP001151532"/>
    </source>
</evidence>
<evidence type="ECO:0000313" key="1">
    <source>
        <dbReference type="EMBL" id="KAJ6740635.1"/>
    </source>
</evidence>
<proteinExistence type="predicted"/>
<reference evidence="1" key="1">
    <citation type="submission" date="2022-11" db="EMBL/GenBank/DDBJ databases">
        <authorList>
            <person name="Hyden B.L."/>
            <person name="Feng K."/>
            <person name="Yates T."/>
            <person name="Jawdy S."/>
            <person name="Smart L.B."/>
            <person name="Muchero W."/>
        </authorList>
    </citation>
    <scope>NUCLEOTIDE SEQUENCE</scope>
    <source>
        <tissue evidence="1">Shoot tip</tissue>
    </source>
</reference>
<dbReference type="AlphaFoldDB" id="A0A9Q0V3W9"/>
<dbReference type="Gene3D" id="1.20.190.20">
    <property type="entry name" value="14-3-3 domain"/>
    <property type="match status" value="1"/>
</dbReference>
<name>A0A9Q0V3W9_SALPP</name>
<comment type="caution">
    <text evidence="1">The sequence shown here is derived from an EMBL/GenBank/DDBJ whole genome shotgun (WGS) entry which is preliminary data.</text>
</comment>
<reference evidence="1" key="2">
    <citation type="journal article" date="2023" name="Int. J. Mol. Sci.">
        <title>De Novo Assembly and Annotation of 11 Diverse Shrub Willow (Salix) Genomes Reveals Novel Gene Organization in Sex-Linked Regions.</title>
        <authorList>
            <person name="Hyden B."/>
            <person name="Feng K."/>
            <person name="Yates T.B."/>
            <person name="Jawdy S."/>
            <person name="Cereghino C."/>
            <person name="Smart L.B."/>
            <person name="Muchero W."/>
        </authorList>
    </citation>
    <scope>NUCLEOTIDE SEQUENCE</scope>
    <source>
        <tissue evidence="1">Shoot tip</tissue>
    </source>
</reference>
<dbReference type="SUPFAM" id="SSF48445">
    <property type="entry name" value="14-3-3 protein"/>
    <property type="match status" value="1"/>
</dbReference>
<dbReference type="OrthoDB" id="1735318at2759"/>
<dbReference type="Proteomes" id="UP001151532">
    <property type="component" value="Chromosome 7"/>
</dbReference>